<name>A0A1V9EH86_9BACT</name>
<dbReference type="RefSeq" id="WP_081202347.1">
    <property type="nucleotide sequence ID" value="NZ_FOCZ01000004.1"/>
</dbReference>
<comment type="caution">
    <text evidence="1">The sequence shown here is derived from an EMBL/GenBank/DDBJ whole genome shotgun (WGS) entry which is preliminary data.</text>
</comment>
<dbReference type="AlphaFoldDB" id="A0A1V9EH86"/>
<proteinExistence type="predicted"/>
<gene>
    <name evidence="1" type="ORF">A4H97_32625</name>
</gene>
<reference evidence="2" key="1">
    <citation type="submission" date="2016-04" db="EMBL/GenBank/DDBJ databases">
        <authorList>
            <person name="Chen L."/>
            <person name="Zhuang W."/>
            <person name="Wang G."/>
        </authorList>
    </citation>
    <scope>NUCLEOTIDE SEQUENCE [LARGE SCALE GENOMIC DNA]</scope>
    <source>
        <strain evidence="2">17621</strain>
    </source>
</reference>
<dbReference type="EMBL" id="LVXG01000031">
    <property type="protein sequence ID" value="OQP45265.1"/>
    <property type="molecule type" value="Genomic_DNA"/>
</dbReference>
<evidence type="ECO:0000313" key="2">
    <source>
        <dbReference type="Proteomes" id="UP000192610"/>
    </source>
</evidence>
<keyword evidence="2" id="KW-1185">Reference proteome</keyword>
<dbReference type="Proteomes" id="UP000192610">
    <property type="component" value="Unassembled WGS sequence"/>
</dbReference>
<sequence length="132" mass="15314">MEHLFRLAERVTDHLNEELKANKQLTDFISFTESVITNTTVKILFSNGKKDKIVCYLSLHPLDMPWNFQIKINIDAAPEFELNKWKQEKAKDNEVAYEVYPNLLKDPEGKGDELAKQISADVMSVFKEIKLK</sequence>
<evidence type="ECO:0000313" key="1">
    <source>
        <dbReference type="EMBL" id="OQP45265.1"/>
    </source>
</evidence>
<protein>
    <submittedName>
        <fullName evidence="1">Uncharacterized protein</fullName>
    </submittedName>
</protein>
<accession>A0A1V9EH86</accession>
<organism evidence="1 2">
    <name type="scientific">Niastella yeongjuensis</name>
    <dbReference type="NCBI Taxonomy" id="354355"/>
    <lineage>
        <taxon>Bacteria</taxon>
        <taxon>Pseudomonadati</taxon>
        <taxon>Bacteroidota</taxon>
        <taxon>Chitinophagia</taxon>
        <taxon>Chitinophagales</taxon>
        <taxon>Chitinophagaceae</taxon>
        <taxon>Niastella</taxon>
    </lineage>
</organism>